<sequence>MAIPANAAVRESKRRATPRDWERINVLKALSAAEHSRRQFILNFAASRDTTLLVPGQKADAVKAAEESVANWLSQSGYERVSSEFFKYTVDARLWSTHVGGELDFPFAFMRGKVEASAKSSEDAAHNDPEGEMVLLGNETDPGDGETTPVASPQTQSPRGSLKGRSWMKRHSAPSTPPARQQRQTGQQRSADVSSGKKRTMSLVSVEGMKGPKAATQERSPFLEPIKVGYMPGFAQKGGTQARAHMVSVVGRQRA</sequence>
<organism evidence="2 3">
    <name type="scientific">Thermothielavioides terrestris</name>
    <dbReference type="NCBI Taxonomy" id="2587410"/>
    <lineage>
        <taxon>Eukaryota</taxon>
        <taxon>Fungi</taxon>
        <taxon>Dikarya</taxon>
        <taxon>Ascomycota</taxon>
        <taxon>Pezizomycotina</taxon>
        <taxon>Sordariomycetes</taxon>
        <taxon>Sordariomycetidae</taxon>
        <taxon>Sordariales</taxon>
        <taxon>Chaetomiaceae</taxon>
        <taxon>Thermothielavioides</taxon>
    </lineage>
</organism>
<evidence type="ECO:0000256" key="1">
    <source>
        <dbReference type="SAM" id="MobiDB-lite"/>
    </source>
</evidence>
<evidence type="ECO:0000313" key="2">
    <source>
        <dbReference type="EMBL" id="SPQ17708.1"/>
    </source>
</evidence>
<proteinExistence type="predicted"/>
<name>A0A3S4BZM9_9PEZI</name>
<dbReference type="Proteomes" id="UP000289323">
    <property type="component" value="Unassembled WGS sequence"/>
</dbReference>
<dbReference type="EMBL" id="OUUZ01000001">
    <property type="protein sequence ID" value="SPQ17708.1"/>
    <property type="molecule type" value="Genomic_DNA"/>
</dbReference>
<feature type="region of interest" description="Disordered" evidence="1">
    <location>
        <begin position="119"/>
        <end position="220"/>
    </location>
</feature>
<gene>
    <name evidence="2" type="ORF">TT172_LOCUS127</name>
</gene>
<feature type="compositionally biased region" description="Polar residues" evidence="1">
    <location>
        <begin position="178"/>
        <end position="193"/>
    </location>
</feature>
<protein>
    <submittedName>
        <fullName evidence="2">F9e6c124-f167-4aeb-811a-dbe8d6281a37</fullName>
    </submittedName>
</protein>
<evidence type="ECO:0000313" key="3">
    <source>
        <dbReference type="Proteomes" id="UP000289323"/>
    </source>
</evidence>
<accession>A0A3S4BZM9</accession>
<dbReference type="AlphaFoldDB" id="A0A3S4BZM9"/>
<reference evidence="2 3" key="1">
    <citation type="submission" date="2018-04" db="EMBL/GenBank/DDBJ databases">
        <authorList>
            <person name="Huttner S."/>
            <person name="Dainat J."/>
        </authorList>
    </citation>
    <scope>NUCLEOTIDE SEQUENCE [LARGE SCALE GENOMIC DNA]</scope>
</reference>
<feature type="compositionally biased region" description="Polar residues" evidence="1">
    <location>
        <begin position="149"/>
        <end position="159"/>
    </location>
</feature>
<feature type="compositionally biased region" description="Basic and acidic residues" evidence="1">
    <location>
        <begin position="119"/>
        <end position="129"/>
    </location>
</feature>